<keyword evidence="4" id="KW-1185">Reference proteome</keyword>
<dbReference type="RefSeq" id="WP_265580876.1">
    <property type="nucleotide sequence ID" value="NZ_CP036172.1"/>
</dbReference>
<feature type="transmembrane region" description="Helical" evidence="1">
    <location>
        <begin position="20"/>
        <end position="40"/>
    </location>
</feature>
<dbReference type="GeneID" id="76424863"/>
<evidence type="ECO:0000259" key="2">
    <source>
        <dbReference type="Pfam" id="PF03703"/>
    </source>
</evidence>
<gene>
    <name evidence="3" type="ORF">RJ40_10820</name>
</gene>
<organism evidence="3 4">
    <name type="scientific">Methanofollis aquaemaris</name>
    <dbReference type="NCBI Taxonomy" id="126734"/>
    <lineage>
        <taxon>Archaea</taxon>
        <taxon>Methanobacteriati</taxon>
        <taxon>Methanobacteriota</taxon>
        <taxon>Stenosarchaea group</taxon>
        <taxon>Methanomicrobia</taxon>
        <taxon>Methanomicrobiales</taxon>
        <taxon>Methanomicrobiaceae</taxon>
        <taxon>Methanofollis</taxon>
    </lineage>
</organism>
<feature type="domain" description="YdbS-like PH" evidence="2">
    <location>
        <begin position="71"/>
        <end position="151"/>
    </location>
</feature>
<reference evidence="3" key="2">
    <citation type="submission" date="2019-02" db="EMBL/GenBank/DDBJ databases">
        <authorList>
            <person name="Chen S.-C."/>
            <person name="Chien H.-H."/>
            <person name="Lai M.-C."/>
        </authorList>
    </citation>
    <scope>NUCLEOTIDE SEQUENCE</scope>
    <source>
        <strain evidence="3">N2F9704</strain>
    </source>
</reference>
<evidence type="ECO:0000313" key="4">
    <source>
        <dbReference type="Proteomes" id="UP001042704"/>
    </source>
</evidence>
<keyword evidence="1" id="KW-0472">Membrane</keyword>
<evidence type="ECO:0000256" key="1">
    <source>
        <dbReference type="SAM" id="Phobius"/>
    </source>
</evidence>
<feature type="transmembrane region" description="Helical" evidence="1">
    <location>
        <begin position="46"/>
        <end position="71"/>
    </location>
</feature>
<name>A0A8A3S7E3_9EURY</name>
<dbReference type="KEGG" id="maqe:RJ40_10820"/>
<protein>
    <submittedName>
        <fullName evidence="3">PH domain-containing protein</fullName>
    </submittedName>
</protein>
<accession>A0A8A3S7E3</accession>
<keyword evidence="1" id="KW-1133">Transmembrane helix</keyword>
<sequence>MKDLITIGKDFKPAPQFKRYYFLSLVILAIFGAFFILLPVSFAGEALLTLIFGGGMLALIIFVAVWIPLYYQSIVYHLTDTEMTWKRGVWFRSTGIVPYNRITNVDIIQGPVMRLFGISNLRIQTAGYSAQAQAEIRILGIEEPEPLRELIMTQVRGRPPVAAVTGGEEETAPVPVGAGQEAVVTELRAIRELLEKMAER</sequence>
<dbReference type="Pfam" id="PF03703">
    <property type="entry name" value="bPH_2"/>
    <property type="match status" value="1"/>
</dbReference>
<dbReference type="PANTHER" id="PTHR34473">
    <property type="entry name" value="UPF0699 TRANSMEMBRANE PROTEIN YDBS"/>
    <property type="match status" value="1"/>
</dbReference>
<dbReference type="InterPro" id="IPR005182">
    <property type="entry name" value="YdbS-like_PH"/>
</dbReference>
<dbReference type="EMBL" id="CP036172">
    <property type="protein sequence ID" value="QSZ67952.1"/>
    <property type="molecule type" value="Genomic_DNA"/>
</dbReference>
<dbReference type="PANTHER" id="PTHR34473:SF2">
    <property type="entry name" value="UPF0699 TRANSMEMBRANE PROTEIN YDBT"/>
    <property type="match status" value="1"/>
</dbReference>
<proteinExistence type="predicted"/>
<keyword evidence="1" id="KW-0812">Transmembrane</keyword>
<reference evidence="3" key="1">
    <citation type="journal article" date="2001" name="Int. J. Syst. Evol. Microbiol.">
        <title>Methanofollis aquaemaris sp. nov., a methanogen isolated from an aquaculture fish pond.</title>
        <authorList>
            <person name="Lai M.C."/>
            <person name="Chen S.C."/>
        </authorList>
    </citation>
    <scope>NUCLEOTIDE SEQUENCE</scope>
    <source>
        <strain evidence="3">N2F9704</strain>
    </source>
</reference>
<dbReference type="Proteomes" id="UP001042704">
    <property type="component" value="Chromosome"/>
</dbReference>
<dbReference type="AlphaFoldDB" id="A0A8A3S7E3"/>
<evidence type="ECO:0000313" key="3">
    <source>
        <dbReference type="EMBL" id="QSZ67952.1"/>
    </source>
</evidence>